<feature type="transmembrane region" description="Helical" evidence="8">
    <location>
        <begin position="368"/>
        <end position="397"/>
    </location>
</feature>
<feature type="transmembrane region" description="Helical" evidence="8">
    <location>
        <begin position="299"/>
        <end position="323"/>
    </location>
</feature>
<evidence type="ECO:0000313" key="11">
    <source>
        <dbReference type="Proteomes" id="UP000000557"/>
    </source>
</evidence>
<feature type="domain" description="NADH:quinone oxidoreductase/Mrp antiporter transmembrane" evidence="9">
    <location>
        <begin position="128"/>
        <end position="418"/>
    </location>
</feature>
<comment type="subcellular location">
    <subcellularLocation>
        <location evidence="1">Endomembrane system</location>
        <topology evidence="1">Multi-pass membrane protein</topology>
    </subcellularLocation>
    <subcellularLocation>
        <location evidence="7">Membrane</location>
        <topology evidence="7">Multi-pass membrane protein</topology>
    </subcellularLocation>
</comment>
<protein>
    <submittedName>
        <fullName evidence="10">NADH dehydrogenase subunit 4</fullName>
    </submittedName>
</protein>
<evidence type="ECO:0000259" key="9">
    <source>
        <dbReference type="Pfam" id="PF00361"/>
    </source>
</evidence>
<dbReference type="PRINTS" id="PR01437">
    <property type="entry name" value="NUOXDRDTASE4"/>
</dbReference>
<evidence type="ECO:0000256" key="8">
    <source>
        <dbReference type="SAM" id="Phobius"/>
    </source>
</evidence>
<evidence type="ECO:0000256" key="3">
    <source>
        <dbReference type="ARBA" id="ARBA00022692"/>
    </source>
</evidence>
<dbReference type="GO" id="GO:0008137">
    <property type="term" value="F:NADH dehydrogenase (ubiquinone) activity"/>
    <property type="evidence" value="ECO:0007669"/>
    <property type="project" value="InterPro"/>
</dbReference>
<comment type="function">
    <text evidence="6">NDH-1 shuttles electrons from NAD(P)H, via FMN and iron-sulfur (Fe-S) centers, to quinones in the respiratory chain. The immediate electron acceptor for the enzyme in this species is believed to be plastoquinone. Couples the redox reaction to proton translocation (for every two electrons transferred, four hydrogen ions are translocated across the cytoplasmic membrane), and thus conserves the redox energy in a proton gradient.</text>
</comment>
<feature type="transmembrane region" description="Helical" evidence="8">
    <location>
        <begin position="6"/>
        <end position="26"/>
    </location>
</feature>
<dbReference type="eggNOG" id="COG1008">
    <property type="taxonomic scope" value="Bacteria"/>
</dbReference>
<dbReference type="NCBIfam" id="NF005060">
    <property type="entry name" value="PRK06473.1"/>
    <property type="match status" value="1"/>
</dbReference>
<dbReference type="EnsemblBacteria" id="BAC90023">
    <property type="protein sequence ID" value="BAC90023"/>
    <property type="gene ID" value="BAC90023"/>
</dbReference>
<dbReference type="GO" id="GO:0016020">
    <property type="term" value="C:membrane"/>
    <property type="evidence" value="ECO:0007669"/>
    <property type="project" value="UniProtKB-SubCell"/>
</dbReference>
<dbReference type="InParanoid" id="Q7NIV0"/>
<name>Q7NIV0_GLOVI</name>
<feature type="transmembrane region" description="Helical" evidence="8">
    <location>
        <begin position="162"/>
        <end position="186"/>
    </location>
</feature>
<dbReference type="Pfam" id="PF00361">
    <property type="entry name" value="Proton_antipo_M"/>
    <property type="match status" value="1"/>
</dbReference>
<keyword evidence="3 7" id="KW-0812">Transmembrane</keyword>
<dbReference type="Proteomes" id="UP000000557">
    <property type="component" value="Chromosome"/>
</dbReference>
<evidence type="ECO:0000256" key="2">
    <source>
        <dbReference type="ARBA" id="ARBA00009025"/>
    </source>
</evidence>
<evidence type="ECO:0000313" key="10">
    <source>
        <dbReference type="EMBL" id="BAC90023.1"/>
    </source>
</evidence>
<evidence type="ECO:0000256" key="7">
    <source>
        <dbReference type="RuleBase" id="RU000320"/>
    </source>
</evidence>
<feature type="transmembrane region" description="Helical" evidence="8">
    <location>
        <begin position="70"/>
        <end position="96"/>
    </location>
</feature>
<reference evidence="10 11" key="2">
    <citation type="journal article" date="2003" name="DNA Res.">
        <title>Complete genome structure of Gloeobacter violaceus PCC 7421, a cyanobacterium that lacks thylakoids (supplement).</title>
        <authorList>
            <person name="Nakamura Y."/>
            <person name="Kaneko T."/>
            <person name="Sato S."/>
            <person name="Mimuro M."/>
            <person name="Miyashita H."/>
            <person name="Tsuchiya T."/>
            <person name="Sasamoto S."/>
            <person name="Watanabe A."/>
            <person name="Kawashima K."/>
            <person name="Kishida Y."/>
            <person name="Kiyokawa C."/>
            <person name="Kohara M."/>
            <person name="Matsumoto M."/>
            <person name="Matsuno A."/>
            <person name="Nakazaki N."/>
            <person name="Shimpo S."/>
            <person name="Takeuchi C."/>
            <person name="Yamada M."/>
            <person name="Tabata S."/>
        </authorList>
    </citation>
    <scope>NUCLEOTIDE SEQUENCE [LARGE SCALE GENOMIC DNA]</scope>
    <source>
        <strain evidence="11">ATCC 29082 / PCC 7421</strain>
    </source>
</reference>
<dbReference type="InterPro" id="IPR001750">
    <property type="entry name" value="ND/Mrp_TM"/>
</dbReference>
<keyword evidence="11" id="KW-1185">Reference proteome</keyword>
<dbReference type="STRING" id="251221.gene:10759575"/>
<feature type="transmembrane region" description="Helical" evidence="8">
    <location>
        <begin position="266"/>
        <end position="287"/>
    </location>
</feature>
<dbReference type="NCBIfam" id="TIGR01972">
    <property type="entry name" value="NDH_I_M"/>
    <property type="match status" value="1"/>
</dbReference>
<dbReference type="OrthoDB" id="416973at2"/>
<dbReference type="GO" id="GO:0042773">
    <property type="term" value="P:ATP synthesis coupled electron transport"/>
    <property type="evidence" value="ECO:0007669"/>
    <property type="project" value="InterPro"/>
</dbReference>
<accession>Q7NIV0</accession>
<comment type="similarity">
    <text evidence="2">Belongs to the complex I subunit 4 family.</text>
</comment>
<dbReference type="EMBL" id="BA000045">
    <property type="protein sequence ID" value="BAC90023.1"/>
    <property type="molecule type" value="Genomic_DNA"/>
</dbReference>
<dbReference type="PATRIC" id="fig|251221.4.peg.2117"/>
<feature type="transmembrane region" description="Helical" evidence="8">
    <location>
        <begin position="403"/>
        <end position="427"/>
    </location>
</feature>
<feature type="transmembrane region" description="Helical" evidence="8">
    <location>
        <begin position="329"/>
        <end position="347"/>
    </location>
</feature>
<feature type="transmembrane region" description="Helical" evidence="8">
    <location>
        <begin position="31"/>
        <end position="50"/>
    </location>
</feature>
<feature type="transmembrane region" description="Helical" evidence="8">
    <location>
        <begin position="131"/>
        <end position="150"/>
    </location>
</feature>
<gene>
    <name evidence="10" type="primary">ndhD</name>
</gene>
<sequence>MLSLLVWLPILGAAVVGCWPAGVSAVWPRRIALLVASLGLVLSAVLAFQYNPADGGLQFREFVPWMTSLGLSYELGIDGLSLPLLLLNAFLVWIAIFSSDENVQRPRLYYALLLLLCGGVVGAFATQNALLFFLFYELELIPLYLLIAIWGGPRRNYAATKFLLYTAISGIMVLVAFFGLAGLAGIANYSYEVLAAHNLPLATQFLLLGAVLVAFGIKIPLVPFHTWLPDAHVEASTPVSLLLAGVLLKLGTYGLLRFGLGFFPEAWSVAAPWLAGWAVVSVLYGCLTAIAQKDMKKMVAYSSIGHMGYILLAAAAATPLSLLGAVAQMVSHGLISGLLFLLVGVVYKKTGTRDIDVLCGLLAPERGLPFVGSLMILAVMASAGIPSMVGFVAEFIIFRASYAVFPVQTLLCILGTGLTAVYLLILINRAFFGRLPAQFANLPQVRWSERLPGLAIALLVVFLGLQPQWLVRWSEATTAALVAERPALADALPAKAERTHTVAVRRAPTP</sequence>
<evidence type="ECO:0000256" key="5">
    <source>
        <dbReference type="ARBA" id="ARBA00023136"/>
    </source>
</evidence>
<reference evidence="10 11" key="1">
    <citation type="journal article" date="2003" name="DNA Res.">
        <title>Complete genome structure of Gloeobacter violaceus PCC 7421, a cyanobacterium that lacks thylakoids.</title>
        <authorList>
            <person name="Nakamura Y."/>
            <person name="Kaneko T."/>
            <person name="Sato S."/>
            <person name="Mimuro M."/>
            <person name="Miyashita H."/>
            <person name="Tsuchiya T."/>
            <person name="Sasamoto S."/>
            <person name="Watanabe A."/>
            <person name="Kawashima K."/>
            <person name="Kishida Y."/>
            <person name="Kiyokawa C."/>
            <person name="Kohara M."/>
            <person name="Matsumoto M."/>
            <person name="Matsuno A."/>
            <person name="Nakazaki N."/>
            <person name="Shimpo S."/>
            <person name="Takeuchi C."/>
            <person name="Yamada M."/>
            <person name="Tabata S."/>
        </authorList>
    </citation>
    <scope>NUCLEOTIDE SEQUENCE [LARGE SCALE GENOMIC DNA]</scope>
    <source>
        <strain evidence="11">ATCC 29082 / PCC 7421</strain>
    </source>
</reference>
<keyword evidence="5 8" id="KW-0472">Membrane</keyword>
<dbReference type="FunCoup" id="Q7NIV0">
    <property type="interactions" value="59"/>
</dbReference>
<feature type="transmembrane region" description="Helical" evidence="8">
    <location>
        <begin position="206"/>
        <end position="228"/>
    </location>
</feature>
<feature type="transmembrane region" description="Helical" evidence="8">
    <location>
        <begin position="240"/>
        <end position="260"/>
    </location>
</feature>
<dbReference type="PANTHER" id="PTHR43507:SF21">
    <property type="entry name" value="NAD(P)H-QUINONE OXIDOREDUCTASE CHAIN 4, CHLOROPLASTIC"/>
    <property type="match status" value="1"/>
</dbReference>
<dbReference type="InterPro" id="IPR010227">
    <property type="entry name" value="NADH_Q_OxRdtase_chainM/4"/>
</dbReference>
<proteinExistence type="inferred from homology"/>
<dbReference type="AlphaFoldDB" id="Q7NIV0"/>
<dbReference type="GO" id="GO:0012505">
    <property type="term" value="C:endomembrane system"/>
    <property type="evidence" value="ECO:0007669"/>
    <property type="project" value="UniProtKB-SubCell"/>
</dbReference>
<dbReference type="InterPro" id="IPR003918">
    <property type="entry name" value="NADH_UbQ_OxRdtase"/>
</dbReference>
<evidence type="ECO:0000256" key="6">
    <source>
        <dbReference type="ARBA" id="ARBA00025624"/>
    </source>
</evidence>
<feature type="transmembrane region" description="Helical" evidence="8">
    <location>
        <begin position="108"/>
        <end position="125"/>
    </location>
</feature>
<dbReference type="KEGG" id="gvi:gll2082"/>
<evidence type="ECO:0000256" key="4">
    <source>
        <dbReference type="ARBA" id="ARBA00022989"/>
    </source>
</evidence>
<evidence type="ECO:0000256" key="1">
    <source>
        <dbReference type="ARBA" id="ARBA00004127"/>
    </source>
</evidence>
<keyword evidence="4 8" id="KW-1133">Transmembrane helix</keyword>
<dbReference type="PANTHER" id="PTHR43507">
    <property type="entry name" value="NADH-UBIQUINONE OXIDOREDUCTASE CHAIN 4"/>
    <property type="match status" value="1"/>
</dbReference>
<dbReference type="RefSeq" id="WP_011142080.1">
    <property type="nucleotide sequence ID" value="NC_005125.1"/>
</dbReference>
<organism evidence="10 11">
    <name type="scientific">Gloeobacter violaceus (strain ATCC 29082 / PCC 7421)</name>
    <dbReference type="NCBI Taxonomy" id="251221"/>
    <lineage>
        <taxon>Bacteria</taxon>
        <taxon>Bacillati</taxon>
        <taxon>Cyanobacteriota</taxon>
        <taxon>Cyanophyceae</taxon>
        <taxon>Gloeobacterales</taxon>
        <taxon>Gloeobacteraceae</taxon>
        <taxon>Gloeobacter</taxon>
    </lineage>
</organism>
<dbReference type="HOGENOM" id="CLU_007100_4_4_3"/>